<organism evidence="2 3">
    <name type="scientific">Mesorhizobium opportunistum</name>
    <dbReference type="NCBI Taxonomy" id="593909"/>
    <lineage>
        <taxon>Bacteria</taxon>
        <taxon>Pseudomonadati</taxon>
        <taxon>Pseudomonadota</taxon>
        <taxon>Alphaproteobacteria</taxon>
        <taxon>Hyphomicrobiales</taxon>
        <taxon>Phyllobacteriaceae</taxon>
        <taxon>Mesorhizobium</taxon>
    </lineage>
</organism>
<dbReference type="PANTHER" id="PTHR47495">
    <property type="entry name" value="ALDEHYDE DEHYDROGENASE"/>
    <property type="match status" value="1"/>
</dbReference>
<dbReference type="PIRSF" id="PIRSF036389">
    <property type="entry name" value="IOR_B"/>
    <property type="match status" value="1"/>
</dbReference>
<protein>
    <submittedName>
        <fullName evidence="2">Xanthine dehydrogenase family protein molybdopterin-binding subunit</fullName>
    </submittedName>
</protein>
<name>A0ABV1YAZ9_9HYPH</name>
<dbReference type="Gene3D" id="3.90.1170.50">
    <property type="entry name" value="Aldehyde oxidase/xanthine dehydrogenase, a/b hammerhead"/>
    <property type="match status" value="1"/>
</dbReference>
<feature type="domain" description="Aldehyde oxidase/xanthine dehydrogenase a/b hammerhead" evidence="1">
    <location>
        <begin position="221"/>
        <end position="299"/>
    </location>
</feature>
<proteinExistence type="predicted"/>
<dbReference type="InterPro" id="IPR006311">
    <property type="entry name" value="TAT_signal"/>
</dbReference>
<dbReference type="PANTHER" id="PTHR47495:SF2">
    <property type="entry name" value="ALDEHYDE DEHYDROGENASE"/>
    <property type="match status" value="1"/>
</dbReference>
<dbReference type="InterPro" id="IPR052516">
    <property type="entry name" value="N-heterocyclic_Hydroxylase"/>
</dbReference>
<comment type="caution">
    <text evidence="2">The sequence shown here is derived from an EMBL/GenBank/DDBJ whole genome shotgun (WGS) entry which is preliminary data.</text>
</comment>
<dbReference type="PROSITE" id="PS51318">
    <property type="entry name" value="TAT"/>
    <property type="match status" value="1"/>
</dbReference>
<evidence type="ECO:0000259" key="1">
    <source>
        <dbReference type="SMART" id="SM01008"/>
    </source>
</evidence>
<dbReference type="Gene3D" id="3.30.365.10">
    <property type="entry name" value="Aldehyde oxidase/xanthine dehydrogenase, molybdopterin binding domain"/>
    <property type="match status" value="4"/>
</dbReference>
<dbReference type="InterPro" id="IPR037165">
    <property type="entry name" value="AldOxase/xan_DH_Mopterin-bd_sf"/>
</dbReference>
<reference evidence="2 3" key="1">
    <citation type="journal article" date="2024" name="Proc. Natl. Acad. Sci. U.S.A.">
        <title>The evolutionary genomics of adaptation to stress in wild rhizobium bacteria.</title>
        <authorList>
            <person name="Kehlet-Delgado H."/>
            <person name="Montoya A.P."/>
            <person name="Jensen K.T."/>
            <person name="Wendlandt C.E."/>
            <person name="Dexheimer C."/>
            <person name="Roberts M."/>
            <person name="Torres Martinez L."/>
            <person name="Friesen M.L."/>
            <person name="Griffitts J.S."/>
            <person name="Porter S.S."/>
        </authorList>
    </citation>
    <scope>NUCLEOTIDE SEQUENCE [LARGE SCALE GENOMIC DNA]</scope>
    <source>
        <strain evidence="2 3">M0729</strain>
    </source>
</reference>
<dbReference type="Pfam" id="PF20256">
    <property type="entry name" value="MoCoBD_2"/>
    <property type="match status" value="2"/>
</dbReference>
<dbReference type="SUPFAM" id="SSF56003">
    <property type="entry name" value="Molybdenum cofactor-binding domain"/>
    <property type="match status" value="2"/>
</dbReference>
<evidence type="ECO:0000313" key="3">
    <source>
        <dbReference type="Proteomes" id="UP001464387"/>
    </source>
</evidence>
<dbReference type="InterPro" id="IPR046867">
    <property type="entry name" value="AldOxase/xan_DH_MoCoBD2"/>
</dbReference>
<dbReference type="InterPro" id="IPR012368">
    <property type="entry name" value="OxRdtase_Mopterin-bd_su_IorB"/>
</dbReference>
<dbReference type="InterPro" id="IPR000674">
    <property type="entry name" value="Ald_Oxase/Xan_DH_a/b"/>
</dbReference>
<dbReference type="SMART" id="SM01008">
    <property type="entry name" value="Ald_Xan_dh_C"/>
    <property type="match status" value="1"/>
</dbReference>
<sequence>MSQFLSKHNSVRPTRRRFLVGAGVTTAGLAVGYRLVLAASDIAQTTTAKVQANPFQTYVEITKENRIIIYSSQFEMGQGSYFGIATLVMEELDGDWAQVDVVGGYGNTALYGNLAWGGAAQATGGSTSMSSSWERYRKAGAAARALLVAAAAQRWDVPAGEIKVASGVVSHASGMQARYGDLAEAAAGMPVPDDVPLKPRDKWAQIGSDSLKRYDSAGKTNGAQTYTIDLMMEGLQTAVMIHPPKFGAEIESFDATKAKALDGIVDVVQTPRGIAVVGRDTWTALKGRDLVEVTWNEEKAEGRGTAEIMAEYNKAADDLGAATARDDGNTPAAFASAEKIIEGHYEFPYLVHASIEPLNAAARINEDGTIDVWGGHQMPDLYQAAAAQVGGTTPDKVRLHVMKTGGSFGRRAVLDADVIIEAVSTARALGRGKPVKVQWTRENDMRGGRYRPAYVHAVKAGLDKKGNVVALHDHIVGQSVLGGSTSAAMIKNGIDPTSVEGATNLPYAIPNLKVELTTTDVNIPVLWWRSVGSTHTAYAVETLIDELAAAANRDPVDFRLSMLGHHPRHAAVLKVAAEKAGWDKPLPEGRFRGVALHESLSTYVADVVEITLNDENGFKVDRVVCAVDCGTAINPDQIRAQMEGGIGFGLGAILQEELTLKGGVVGQENYDTYTPLRIEQMPRVEVHIVPSEEPPTGVGEPGVPPIGPAVANALRAATGKTIRKLPIIKNMSGMTP</sequence>
<dbReference type="EMBL" id="JAMYPJ010000005">
    <property type="protein sequence ID" value="MER8932353.1"/>
    <property type="molecule type" value="Genomic_DNA"/>
</dbReference>
<gene>
    <name evidence="2" type="ORF">NKI33_05165</name>
</gene>
<accession>A0ABV1YAZ9</accession>
<evidence type="ECO:0000313" key="2">
    <source>
        <dbReference type="EMBL" id="MER8932353.1"/>
    </source>
</evidence>
<dbReference type="Pfam" id="PF02738">
    <property type="entry name" value="MoCoBD_1"/>
    <property type="match status" value="1"/>
</dbReference>
<keyword evidence="3" id="KW-1185">Reference proteome</keyword>
<dbReference type="RefSeq" id="WP_352656896.1">
    <property type="nucleotide sequence ID" value="NZ_JAMYMY010000004.1"/>
</dbReference>
<dbReference type="InterPro" id="IPR008274">
    <property type="entry name" value="AldOxase/xan_DH_MoCoBD1"/>
</dbReference>
<dbReference type="Proteomes" id="UP001464387">
    <property type="component" value="Unassembled WGS sequence"/>
</dbReference>